<name>A0AA38IV16_9CUCU</name>
<comment type="caution">
    <text evidence="1">The sequence shown here is derived from an EMBL/GenBank/DDBJ whole genome shotgun (WGS) entry which is preliminary data.</text>
</comment>
<protein>
    <submittedName>
        <fullName evidence="1">Uncharacterized protein</fullName>
    </submittedName>
</protein>
<reference evidence="1" key="1">
    <citation type="journal article" date="2023" name="G3 (Bethesda)">
        <title>Whole genome assemblies of Zophobas morio and Tenebrio molitor.</title>
        <authorList>
            <person name="Kaur S."/>
            <person name="Stinson S.A."/>
            <person name="diCenzo G.C."/>
        </authorList>
    </citation>
    <scope>NUCLEOTIDE SEQUENCE</scope>
    <source>
        <strain evidence="1">QUZm001</strain>
    </source>
</reference>
<evidence type="ECO:0000313" key="1">
    <source>
        <dbReference type="EMBL" id="KAJ3662148.1"/>
    </source>
</evidence>
<keyword evidence="2" id="KW-1185">Reference proteome</keyword>
<accession>A0AA38IV16</accession>
<evidence type="ECO:0000313" key="2">
    <source>
        <dbReference type="Proteomes" id="UP001168821"/>
    </source>
</evidence>
<gene>
    <name evidence="1" type="ORF">Zmor_006506</name>
</gene>
<sequence>MWSGTVPTTGRQREDVLKGLVLGKVYDSIDSAELALPQWETRGDCVLLELGIHIKETLYISMCPFPFFSHIFVQQAIHLCGTPSWVDFVELI</sequence>
<dbReference type="EMBL" id="JALNTZ010000002">
    <property type="protein sequence ID" value="KAJ3662148.1"/>
    <property type="molecule type" value="Genomic_DNA"/>
</dbReference>
<organism evidence="1 2">
    <name type="scientific">Zophobas morio</name>
    <dbReference type="NCBI Taxonomy" id="2755281"/>
    <lineage>
        <taxon>Eukaryota</taxon>
        <taxon>Metazoa</taxon>
        <taxon>Ecdysozoa</taxon>
        <taxon>Arthropoda</taxon>
        <taxon>Hexapoda</taxon>
        <taxon>Insecta</taxon>
        <taxon>Pterygota</taxon>
        <taxon>Neoptera</taxon>
        <taxon>Endopterygota</taxon>
        <taxon>Coleoptera</taxon>
        <taxon>Polyphaga</taxon>
        <taxon>Cucujiformia</taxon>
        <taxon>Tenebrionidae</taxon>
        <taxon>Zophobas</taxon>
    </lineage>
</organism>
<dbReference type="Proteomes" id="UP001168821">
    <property type="component" value="Unassembled WGS sequence"/>
</dbReference>
<proteinExistence type="predicted"/>
<dbReference type="AlphaFoldDB" id="A0AA38IV16"/>